<keyword evidence="3" id="KW-1185">Reference proteome</keyword>
<dbReference type="InterPro" id="IPR036116">
    <property type="entry name" value="FN3_sf"/>
</dbReference>
<dbReference type="AlphaFoldDB" id="A0A4V3EAH6"/>
<dbReference type="Pfam" id="PF03372">
    <property type="entry name" value="Exo_endo_phos"/>
    <property type="match status" value="1"/>
</dbReference>
<dbReference type="SUPFAM" id="SSF56219">
    <property type="entry name" value="DNase I-like"/>
    <property type="match status" value="1"/>
</dbReference>
<name>A0A4V3EAH6_9MICO</name>
<dbReference type="SUPFAM" id="SSF49265">
    <property type="entry name" value="Fibronectin type III"/>
    <property type="match status" value="1"/>
</dbReference>
<evidence type="ECO:0000313" key="2">
    <source>
        <dbReference type="EMBL" id="TDS76128.1"/>
    </source>
</evidence>
<dbReference type="RefSeq" id="WP_133767335.1">
    <property type="nucleotide sequence ID" value="NZ_BAAARP010000001.1"/>
</dbReference>
<organism evidence="2 3">
    <name type="scientific">Amnibacterium kyonggiense</name>
    <dbReference type="NCBI Taxonomy" id="595671"/>
    <lineage>
        <taxon>Bacteria</taxon>
        <taxon>Bacillati</taxon>
        <taxon>Actinomycetota</taxon>
        <taxon>Actinomycetes</taxon>
        <taxon>Micrococcales</taxon>
        <taxon>Microbacteriaceae</taxon>
        <taxon>Amnibacterium</taxon>
    </lineage>
</organism>
<proteinExistence type="predicted"/>
<feature type="domain" description="Endonuclease/exonuclease/phosphatase" evidence="1">
    <location>
        <begin position="283"/>
        <end position="593"/>
    </location>
</feature>
<dbReference type="Proteomes" id="UP000295344">
    <property type="component" value="Unassembled WGS sequence"/>
</dbReference>
<dbReference type="Gene3D" id="2.60.40.10">
    <property type="entry name" value="Immunoglobulins"/>
    <property type="match status" value="1"/>
</dbReference>
<evidence type="ECO:0000259" key="1">
    <source>
        <dbReference type="Pfam" id="PF03372"/>
    </source>
</evidence>
<dbReference type="Gene3D" id="3.60.10.10">
    <property type="entry name" value="Endonuclease/exonuclease/phosphatase"/>
    <property type="match status" value="1"/>
</dbReference>
<accession>A0A4V3EAH6</accession>
<dbReference type="OrthoDB" id="3767669at2"/>
<gene>
    <name evidence="2" type="ORF">CLV52_3247</name>
</gene>
<protein>
    <recommendedName>
        <fullName evidence="1">Endonuclease/exonuclease/phosphatase domain-containing protein</fullName>
    </recommendedName>
</protein>
<evidence type="ECO:0000313" key="3">
    <source>
        <dbReference type="Proteomes" id="UP000295344"/>
    </source>
</evidence>
<dbReference type="EMBL" id="SOAM01000003">
    <property type="protein sequence ID" value="TDS76128.1"/>
    <property type="molecule type" value="Genomic_DNA"/>
</dbReference>
<dbReference type="InterPro" id="IPR013783">
    <property type="entry name" value="Ig-like_fold"/>
</dbReference>
<dbReference type="InterPro" id="IPR036691">
    <property type="entry name" value="Endo/exonu/phosph_ase_sf"/>
</dbReference>
<reference evidence="2 3" key="1">
    <citation type="submission" date="2019-03" db="EMBL/GenBank/DDBJ databases">
        <title>Genomic Encyclopedia of Archaeal and Bacterial Type Strains, Phase II (KMG-II): from individual species to whole genera.</title>
        <authorList>
            <person name="Goeker M."/>
        </authorList>
    </citation>
    <scope>NUCLEOTIDE SEQUENCE [LARGE SCALE GENOMIC DNA]</scope>
    <source>
        <strain evidence="2 3">DSM 24782</strain>
    </source>
</reference>
<comment type="caution">
    <text evidence="2">The sequence shown here is derived from an EMBL/GenBank/DDBJ whole genome shotgun (WGS) entry which is preliminary data.</text>
</comment>
<dbReference type="GO" id="GO:0003824">
    <property type="term" value="F:catalytic activity"/>
    <property type="evidence" value="ECO:0007669"/>
    <property type="project" value="InterPro"/>
</dbReference>
<dbReference type="GO" id="GO:0005975">
    <property type="term" value="P:carbohydrate metabolic process"/>
    <property type="evidence" value="ECO:0007669"/>
    <property type="project" value="UniProtKB-ARBA"/>
</dbReference>
<sequence>MRSAASHPGPRATARRVRRRIRTAVAAVALGAVALGGAIAVAPAQAAPISPKLKVVTGDRALTAAWSAVPGAKTYTVRVSTKKSLSRAKVVTTSKRALKVGKLKNGTAYYVAVTPNRTQFTASIARSAVVTAKAAAGVPFPTSKVSVAPGPGTDQVTVSWTGGGRANKVAVIAGSSVLANERSFHSAWYPATTRSITITVPAKYRPYIGAGTGNPVWVKVVQSNSGSTAYGTSYDYKRKYRPSPPGTWAFAQTAAAAPADVDKLVVAEMNTQTVEATSGFHTENQWAARAQRVADAVNLADPDLFLTAELSTGLRKGTQCTDSVYYNTFPCAKHTQYQDLANRLDHLTLADPEVYQRVREAMRLDGGKWQSKITAGSHIFYNPAKLTLLAHGFFAPARSASDTRVTDVQGLGVTPWDPKSAVSADRWLTWAKLRVNGSGRQFYAVAAHLPVGDSALVARTRAQEVAKLIAAIDAKAAADGNLPIVFGGDLNSDATRTSYPVQPMFIEDGWFDAAAVSKKSLRTGMKVSTANGSGPQVHALDNGYGSKPVVHPYETSRIDYILLKNSPYTYRYANVLRLHKDGTFIKSLQGSDHNMQLATIGIGNPVP</sequence>
<dbReference type="InterPro" id="IPR005135">
    <property type="entry name" value="Endo/exonuclease/phosphatase"/>
</dbReference>